<keyword evidence="2" id="KW-0472">Membrane</keyword>
<dbReference type="Proteomes" id="UP000192468">
    <property type="component" value="Unassembled WGS sequence"/>
</dbReference>
<evidence type="ECO:0000256" key="2">
    <source>
        <dbReference type="SAM" id="Phobius"/>
    </source>
</evidence>
<evidence type="ECO:0000313" key="3">
    <source>
        <dbReference type="EMBL" id="SMC18855.1"/>
    </source>
</evidence>
<dbReference type="EMBL" id="FWXH01000002">
    <property type="protein sequence ID" value="SMC18855.1"/>
    <property type="molecule type" value="Genomic_DNA"/>
</dbReference>
<dbReference type="RefSeq" id="WP_242950467.1">
    <property type="nucleotide sequence ID" value="NZ_FWXH01000002.1"/>
</dbReference>
<keyword evidence="2" id="KW-1133">Transmembrane helix</keyword>
<name>A0A1W1X4M6_9CLOT</name>
<dbReference type="AlphaFoldDB" id="A0A1W1X4M6"/>
<feature type="transmembrane region" description="Helical" evidence="2">
    <location>
        <begin position="6"/>
        <end position="28"/>
    </location>
</feature>
<gene>
    <name evidence="3" type="ORF">SAMN02745134_00684</name>
</gene>
<protein>
    <submittedName>
        <fullName evidence="3">Uncharacterized protein</fullName>
    </submittedName>
</protein>
<reference evidence="3 4" key="1">
    <citation type="submission" date="2017-04" db="EMBL/GenBank/DDBJ databases">
        <authorList>
            <person name="Afonso C.L."/>
            <person name="Miller P.J."/>
            <person name="Scott M.A."/>
            <person name="Spackman E."/>
            <person name="Goraichik I."/>
            <person name="Dimitrov K.M."/>
            <person name="Suarez D.L."/>
            <person name="Swayne D.E."/>
        </authorList>
    </citation>
    <scope>NUCLEOTIDE SEQUENCE [LARGE SCALE GENOMIC DNA]</scope>
    <source>
        <strain evidence="3 4">DSM 12555</strain>
    </source>
</reference>
<proteinExistence type="predicted"/>
<organism evidence="3 4">
    <name type="scientific">Clostridium acidisoli DSM 12555</name>
    <dbReference type="NCBI Taxonomy" id="1121291"/>
    <lineage>
        <taxon>Bacteria</taxon>
        <taxon>Bacillati</taxon>
        <taxon>Bacillota</taxon>
        <taxon>Clostridia</taxon>
        <taxon>Eubacteriales</taxon>
        <taxon>Clostridiaceae</taxon>
        <taxon>Clostridium</taxon>
    </lineage>
</organism>
<keyword evidence="2" id="KW-0812">Transmembrane</keyword>
<sequence>MTNIALTIGILGAIIGILGMGIGLIPYFKSKGIDVGATLSKIETALDDAYKILDVTKPLIPKDVATVLEIIEKWSKIAVGNAEQLYHSGDIEKSERAKIAENVVLNILKEMNITIDDNKRALIDANIKNAVNDLGHAKPTDAEKTTRLQEMQSQVVQLTQQNAILKQTIANIQSTARTV</sequence>
<evidence type="ECO:0000256" key="1">
    <source>
        <dbReference type="SAM" id="Coils"/>
    </source>
</evidence>
<keyword evidence="4" id="KW-1185">Reference proteome</keyword>
<keyword evidence="1" id="KW-0175">Coiled coil</keyword>
<feature type="coiled-coil region" evidence="1">
    <location>
        <begin position="148"/>
        <end position="175"/>
    </location>
</feature>
<dbReference type="STRING" id="1121291.SAMN02745134_00684"/>
<accession>A0A1W1X4M6</accession>
<evidence type="ECO:0000313" key="4">
    <source>
        <dbReference type="Proteomes" id="UP000192468"/>
    </source>
</evidence>